<dbReference type="AlphaFoldDB" id="A0A507FKV9"/>
<evidence type="ECO:0000313" key="3">
    <source>
        <dbReference type="EMBL" id="TPX76954.1"/>
    </source>
</evidence>
<dbReference type="Gene3D" id="1.25.40.90">
    <property type="match status" value="1"/>
</dbReference>
<accession>A0A507FKV9</accession>
<protein>
    <recommendedName>
        <fullName evidence="2">VHS domain-containing protein</fullName>
    </recommendedName>
</protein>
<dbReference type="STRING" id="246404.A0A507FKV9"/>
<proteinExistence type="predicted"/>
<dbReference type="SMART" id="SM00288">
    <property type="entry name" value="VHS"/>
    <property type="match status" value="1"/>
</dbReference>
<keyword evidence="4" id="KW-1185">Reference proteome</keyword>
<feature type="compositionally biased region" description="Low complexity" evidence="1">
    <location>
        <begin position="307"/>
        <end position="324"/>
    </location>
</feature>
<feature type="domain" description="VHS" evidence="2">
    <location>
        <begin position="23"/>
        <end position="152"/>
    </location>
</feature>
<dbReference type="SUPFAM" id="SSF48464">
    <property type="entry name" value="ENTH/VHS domain"/>
    <property type="match status" value="1"/>
</dbReference>
<dbReference type="PROSITE" id="PS50179">
    <property type="entry name" value="VHS"/>
    <property type="match status" value="1"/>
</dbReference>
<evidence type="ECO:0000313" key="4">
    <source>
        <dbReference type="Proteomes" id="UP000320333"/>
    </source>
</evidence>
<dbReference type="GO" id="GO:0030276">
    <property type="term" value="F:clathrin binding"/>
    <property type="evidence" value="ECO:0007669"/>
    <property type="project" value="TreeGrafter"/>
</dbReference>
<comment type="caution">
    <text evidence="3">The sequence shown here is derived from an EMBL/GenBank/DDBJ whole genome shotgun (WGS) entry which is preliminary data.</text>
</comment>
<dbReference type="Pfam" id="PF00790">
    <property type="entry name" value="VHS"/>
    <property type="match status" value="1"/>
</dbReference>
<reference evidence="3 4" key="1">
    <citation type="journal article" date="2019" name="Sci. Rep.">
        <title>Comparative genomics of chytrid fungi reveal insights into the obligate biotrophic and pathogenic lifestyle of Synchytrium endobioticum.</title>
        <authorList>
            <person name="van de Vossenberg B.T.L.H."/>
            <person name="Warris S."/>
            <person name="Nguyen H.D.T."/>
            <person name="van Gent-Pelzer M.P.E."/>
            <person name="Joly D.L."/>
            <person name="van de Geest H.C."/>
            <person name="Bonants P.J.M."/>
            <person name="Smith D.S."/>
            <person name="Levesque C.A."/>
            <person name="van der Lee T.A.J."/>
        </authorList>
    </citation>
    <scope>NUCLEOTIDE SEQUENCE [LARGE SCALE GENOMIC DNA]</scope>
    <source>
        <strain evidence="3 4">CBS 675.73</strain>
    </source>
</reference>
<feature type="region of interest" description="Disordered" evidence="1">
    <location>
        <begin position="295"/>
        <end position="328"/>
    </location>
</feature>
<dbReference type="PANTHER" id="PTHR13856">
    <property type="entry name" value="VHS DOMAIN CONTAINING PROTEIN FAMILY"/>
    <property type="match status" value="1"/>
</dbReference>
<dbReference type="InterPro" id="IPR002014">
    <property type="entry name" value="VHS_dom"/>
</dbReference>
<dbReference type="Proteomes" id="UP000320333">
    <property type="component" value="Unassembled WGS sequence"/>
</dbReference>
<dbReference type="GO" id="GO:0007034">
    <property type="term" value="P:vacuolar transport"/>
    <property type="evidence" value="ECO:0007669"/>
    <property type="project" value="UniProtKB-ARBA"/>
</dbReference>
<gene>
    <name evidence="3" type="ORF">CcCBS67573_g01799</name>
</gene>
<dbReference type="PANTHER" id="PTHR13856:SF28">
    <property type="entry name" value="TOM1-LIKE PROTEIN 1"/>
    <property type="match status" value="1"/>
</dbReference>
<dbReference type="SUPFAM" id="SSF89009">
    <property type="entry name" value="GAT-like domain"/>
    <property type="match status" value="1"/>
</dbReference>
<dbReference type="OrthoDB" id="10255964at2759"/>
<dbReference type="GO" id="GO:0016020">
    <property type="term" value="C:membrane"/>
    <property type="evidence" value="ECO:0007669"/>
    <property type="project" value="TreeGrafter"/>
</dbReference>
<evidence type="ECO:0000256" key="1">
    <source>
        <dbReference type="SAM" id="MobiDB-lite"/>
    </source>
</evidence>
<dbReference type="InterPro" id="IPR008942">
    <property type="entry name" value="ENTH_VHS"/>
</dbReference>
<dbReference type="CDD" id="cd03561">
    <property type="entry name" value="VHS"/>
    <property type="match status" value="1"/>
</dbReference>
<organism evidence="3 4">
    <name type="scientific">Chytriomyces confervae</name>
    <dbReference type="NCBI Taxonomy" id="246404"/>
    <lineage>
        <taxon>Eukaryota</taxon>
        <taxon>Fungi</taxon>
        <taxon>Fungi incertae sedis</taxon>
        <taxon>Chytridiomycota</taxon>
        <taxon>Chytridiomycota incertae sedis</taxon>
        <taxon>Chytridiomycetes</taxon>
        <taxon>Chytridiales</taxon>
        <taxon>Chytriomycetaceae</taxon>
        <taxon>Chytriomyces</taxon>
    </lineage>
</organism>
<evidence type="ECO:0000259" key="2">
    <source>
        <dbReference type="PROSITE" id="PS50179"/>
    </source>
</evidence>
<dbReference type="GO" id="GO:0016192">
    <property type="term" value="P:vesicle-mediated transport"/>
    <property type="evidence" value="ECO:0007669"/>
    <property type="project" value="UniProtKB-ARBA"/>
</dbReference>
<dbReference type="GO" id="GO:0035091">
    <property type="term" value="F:phosphatidylinositol binding"/>
    <property type="evidence" value="ECO:0007669"/>
    <property type="project" value="InterPro"/>
</dbReference>
<dbReference type="GO" id="GO:0043130">
    <property type="term" value="F:ubiquitin binding"/>
    <property type="evidence" value="ECO:0007669"/>
    <property type="project" value="InterPro"/>
</dbReference>
<dbReference type="GO" id="GO:0005768">
    <property type="term" value="C:endosome"/>
    <property type="evidence" value="ECO:0007669"/>
    <property type="project" value="TreeGrafter"/>
</dbReference>
<feature type="region of interest" description="Disordered" evidence="1">
    <location>
        <begin position="382"/>
        <end position="415"/>
    </location>
</feature>
<sequence>MIQFQLSNADKPRGELATLITAATDPSKAEPDWETVFAISDKINANPSQWSAEAWKAIKGRLESRDPVTLNHTLAVLDALSKNGGKEFAHQVASKDSQKFVRRFLERVNLGPENRGKMLEIIADWGTGPLSKSTPETRRFFEVLIKDGFKFSEASLAKLSPADLERLKPARTVRSVKAVTAYLSPTETLPVHAFAEVGLSFDSLDAADQAEWVHFECALAESCSWMLLDTVESSEESVDLTNNTIVKDAANRCKEVEQRISSLLARVHEPEMVQSLQTAQQQLNRALTRHNQLRLERDPHADDVPEPVVSPAAAPTSPTSGGTTNEDKLRSALKFDSLAISSKLKPMEFGGSSQSGASSKLGGALKLNELQESAKLKIAGHVGAGKKGKGVANRAYDPYGEKAGLLSSDDEGRED</sequence>
<dbReference type="EMBL" id="QEAP01000032">
    <property type="protein sequence ID" value="TPX76954.1"/>
    <property type="molecule type" value="Genomic_DNA"/>
</dbReference>
<name>A0A507FKV9_9FUNG</name>
<dbReference type="GO" id="GO:0007165">
    <property type="term" value="P:signal transduction"/>
    <property type="evidence" value="ECO:0007669"/>
    <property type="project" value="TreeGrafter"/>
</dbReference>